<dbReference type="AlphaFoldDB" id="A0AAQ3PHQ7"/>
<gene>
    <name evidence="3" type="ORF">U9M48_001052</name>
</gene>
<sequence length="449" mass="50461">MELESQRKHRRLDNDDDAGDGAVCSAGDPLSTLPDCLLHDILSRLKARQVVQTSVLSRRWSSLWRSVPCLDVDQDEFTAAAAPGDDTAKECWGRFERFTDHLLIRRNVGVVLLDSFRLSVGDPWWCDQAARWIWHIVKHGAQDHHRHPSPAATTTLSWNLKMLHLSNVSVDDRLAEHIRSRCPSLQEVQLKGCRCDMRQITSRSLRKLLLQDCDCTRLSAITSPKLERLAIYGGRVTGDGPLAVVAPSLVYLVYLGLSVPDCPGGVHLDEMPSLGHAFVDVWGATVTPLGQNVSGIDYYRLLGSVSSVAILELEVECFVAVESAVLPQFKNLRVLSVRGCKQHTASFEMLLLRHFLRSSPNLELLAVHYCEKDSTGTEEIDTAQYRIAEIRYKEEEYLLQQVRLLLNDPQDTVIKLIKVSPMGLESVENFPCEYQSGFSTCTCAHNEWR</sequence>
<dbReference type="EMBL" id="CP144745">
    <property type="protein sequence ID" value="WVZ49721.1"/>
    <property type="molecule type" value="Genomic_DNA"/>
</dbReference>
<dbReference type="InterPro" id="IPR055411">
    <property type="entry name" value="LRR_FXL15/At3g58940/PEG3-like"/>
</dbReference>
<dbReference type="PANTHER" id="PTHR34223">
    <property type="entry name" value="OS11G0201299 PROTEIN"/>
    <property type="match status" value="1"/>
</dbReference>
<dbReference type="PROSITE" id="PS50181">
    <property type="entry name" value="FBOX"/>
    <property type="match status" value="1"/>
</dbReference>
<reference evidence="3 4" key="1">
    <citation type="submission" date="2024-02" db="EMBL/GenBank/DDBJ databases">
        <title>High-quality chromosome-scale genome assembly of Pensacola bahiagrass (Paspalum notatum Flugge var. saurae).</title>
        <authorList>
            <person name="Vega J.M."/>
            <person name="Podio M."/>
            <person name="Orjuela J."/>
            <person name="Siena L.A."/>
            <person name="Pessino S.C."/>
            <person name="Combes M.C."/>
            <person name="Mariac C."/>
            <person name="Albertini E."/>
            <person name="Pupilli F."/>
            <person name="Ortiz J.P.A."/>
            <person name="Leblanc O."/>
        </authorList>
    </citation>
    <scope>NUCLEOTIDE SEQUENCE [LARGE SCALE GENOMIC DNA]</scope>
    <source>
        <strain evidence="3">R1</strain>
        <tissue evidence="3">Leaf</tissue>
    </source>
</reference>
<dbReference type="PANTHER" id="PTHR34223:SF65">
    <property type="entry name" value="OS04G0440300 PROTEIN"/>
    <property type="match status" value="1"/>
</dbReference>
<name>A0AAQ3PHQ7_PASNO</name>
<dbReference type="InterPro" id="IPR053781">
    <property type="entry name" value="F-box_AtFBL13-like"/>
</dbReference>
<dbReference type="Gene3D" id="1.20.1280.50">
    <property type="match status" value="1"/>
</dbReference>
<dbReference type="SUPFAM" id="SSF52047">
    <property type="entry name" value="RNI-like"/>
    <property type="match status" value="1"/>
</dbReference>
<feature type="region of interest" description="Disordered" evidence="1">
    <location>
        <begin position="1"/>
        <end position="20"/>
    </location>
</feature>
<dbReference type="CDD" id="cd22160">
    <property type="entry name" value="F-box_AtFBL13-like"/>
    <property type="match status" value="1"/>
</dbReference>
<evidence type="ECO:0000313" key="3">
    <source>
        <dbReference type="EMBL" id="WVZ49721.1"/>
    </source>
</evidence>
<feature type="domain" description="F-box" evidence="2">
    <location>
        <begin position="27"/>
        <end position="63"/>
    </location>
</feature>
<dbReference type="Gene3D" id="3.80.10.10">
    <property type="entry name" value="Ribonuclease Inhibitor"/>
    <property type="match status" value="1"/>
</dbReference>
<dbReference type="InterPro" id="IPR032675">
    <property type="entry name" value="LRR_dom_sf"/>
</dbReference>
<dbReference type="Pfam" id="PF24758">
    <property type="entry name" value="LRR_At5g56370"/>
    <property type="match status" value="1"/>
</dbReference>
<dbReference type="Pfam" id="PF00646">
    <property type="entry name" value="F-box"/>
    <property type="match status" value="1"/>
</dbReference>
<organism evidence="3 4">
    <name type="scientific">Paspalum notatum var. saurae</name>
    <dbReference type="NCBI Taxonomy" id="547442"/>
    <lineage>
        <taxon>Eukaryota</taxon>
        <taxon>Viridiplantae</taxon>
        <taxon>Streptophyta</taxon>
        <taxon>Embryophyta</taxon>
        <taxon>Tracheophyta</taxon>
        <taxon>Spermatophyta</taxon>
        <taxon>Magnoliopsida</taxon>
        <taxon>Liliopsida</taxon>
        <taxon>Poales</taxon>
        <taxon>Poaceae</taxon>
        <taxon>PACMAD clade</taxon>
        <taxon>Panicoideae</taxon>
        <taxon>Andropogonodae</taxon>
        <taxon>Paspaleae</taxon>
        <taxon>Paspalinae</taxon>
        <taxon>Paspalum</taxon>
    </lineage>
</organism>
<evidence type="ECO:0000313" key="4">
    <source>
        <dbReference type="Proteomes" id="UP001341281"/>
    </source>
</evidence>
<dbReference type="InterPro" id="IPR053197">
    <property type="entry name" value="F-box_SCFL_complex_component"/>
</dbReference>
<accession>A0AAQ3PHQ7</accession>
<keyword evidence="4" id="KW-1185">Reference proteome</keyword>
<evidence type="ECO:0000259" key="2">
    <source>
        <dbReference type="PROSITE" id="PS50181"/>
    </source>
</evidence>
<dbReference type="Proteomes" id="UP001341281">
    <property type="component" value="Chromosome 01"/>
</dbReference>
<dbReference type="InterPro" id="IPR001810">
    <property type="entry name" value="F-box_dom"/>
</dbReference>
<dbReference type="SUPFAM" id="SSF81383">
    <property type="entry name" value="F-box domain"/>
    <property type="match status" value="1"/>
</dbReference>
<dbReference type="InterPro" id="IPR036047">
    <property type="entry name" value="F-box-like_dom_sf"/>
</dbReference>
<protein>
    <recommendedName>
        <fullName evidence="2">F-box domain-containing protein</fullName>
    </recommendedName>
</protein>
<evidence type="ECO:0000256" key="1">
    <source>
        <dbReference type="SAM" id="MobiDB-lite"/>
    </source>
</evidence>
<proteinExistence type="predicted"/>
<dbReference type="SMART" id="SM00256">
    <property type="entry name" value="FBOX"/>
    <property type="match status" value="1"/>
</dbReference>